<feature type="signal peptide" evidence="2">
    <location>
        <begin position="1"/>
        <end position="31"/>
    </location>
</feature>
<organism evidence="3 4">
    <name type="scientific">Cercospora kikuchii</name>
    <dbReference type="NCBI Taxonomy" id="84275"/>
    <lineage>
        <taxon>Eukaryota</taxon>
        <taxon>Fungi</taxon>
        <taxon>Dikarya</taxon>
        <taxon>Ascomycota</taxon>
        <taxon>Pezizomycotina</taxon>
        <taxon>Dothideomycetes</taxon>
        <taxon>Dothideomycetidae</taxon>
        <taxon>Mycosphaerellales</taxon>
        <taxon>Mycosphaerellaceae</taxon>
        <taxon>Cercospora</taxon>
    </lineage>
</organism>
<evidence type="ECO:0000256" key="2">
    <source>
        <dbReference type="SAM" id="SignalP"/>
    </source>
</evidence>
<dbReference type="Proteomes" id="UP000825890">
    <property type="component" value="Unassembled WGS sequence"/>
</dbReference>
<reference evidence="3 4" key="1">
    <citation type="submission" date="2021-01" db="EMBL/GenBank/DDBJ databases">
        <title>Cercospora kikuchii MAFF 305040 whole genome shotgun sequence.</title>
        <authorList>
            <person name="Kashiwa T."/>
            <person name="Suzuki T."/>
        </authorList>
    </citation>
    <scope>NUCLEOTIDE SEQUENCE [LARGE SCALE GENOMIC DNA]</scope>
    <source>
        <strain evidence="3 4">MAFF 305040</strain>
    </source>
</reference>
<feature type="region of interest" description="Disordered" evidence="1">
    <location>
        <begin position="31"/>
        <end position="76"/>
    </location>
</feature>
<sequence length="76" mass="7974">MIPSTWSIDNLLSFTLRGLFRLCLLTWGARPQPNMGKVRLPVDSAPPPPPAAHAGPPSIAGSHGTPNHTRGPASQG</sequence>
<dbReference type="EMBL" id="BOLY01000004">
    <property type="protein sequence ID" value="GIZ44493.1"/>
    <property type="molecule type" value="Genomic_DNA"/>
</dbReference>
<accession>A0A9P3FEK1</accession>
<dbReference type="AlphaFoldDB" id="A0A9P3FEK1"/>
<evidence type="ECO:0000313" key="3">
    <source>
        <dbReference type="EMBL" id="GIZ44493.1"/>
    </source>
</evidence>
<proteinExistence type="predicted"/>
<evidence type="ECO:0000313" key="4">
    <source>
        <dbReference type="Proteomes" id="UP000825890"/>
    </source>
</evidence>
<name>A0A9P3FEK1_9PEZI</name>
<dbReference type="RefSeq" id="XP_044658980.1">
    <property type="nucleotide sequence ID" value="XM_044803045.1"/>
</dbReference>
<evidence type="ECO:0000256" key="1">
    <source>
        <dbReference type="SAM" id="MobiDB-lite"/>
    </source>
</evidence>
<keyword evidence="2" id="KW-0732">Signal</keyword>
<gene>
    <name evidence="3" type="ORF">CKM354_000769000</name>
</gene>
<feature type="compositionally biased region" description="Polar residues" evidence="1">
    <location>
        <begin position="64"/>
        <end position="76"/>
    </location>
</feature>
<protein>
    <submittedName>
        <fullName evidence="3">Uncharacterized protein</fullName>
    </submittedName>
</protein>
<keyword evidence="4" id="KW-1185">Reference proteome</keyword>
<dbReference type="GeneID" id="68293265"/>
<comment type="caution">
    <text evidence="3">The sequence shown here is derived from an EMBL/GenBank/DDBJ whole genome shotgun (WGS) entry which is preliminary data.</text>
</comment>
<feature type="chain" id="PRO_5040225539" evidence="2">
    <location>
        <begin position="32"/>
        <end position="76"/>
    </location>
</feature>